<evidence type="ECO:0000313" key="8">
    <source>
        <dbReference type="EMBL" id="SET94993.1"/>
    </source>
</evidence>
<dbReference type="GO" id="GO:0020037">
    <property type="term" value="F:heme binding"/>
    <property type="evidence" value="ECO:0007669"/>
    <property type="project" value="TreeGrafter"/>
</dbReference>
<evidence type="ECO:0000256" key="2">
    <source>
        <dbReference type="ARBA" id="ARBA00022475"/>
    </source>
</evidence>
<dbReference type="InterPro" id="IPR011577">
    <property type="entry name" value="Cyt_b561_bac/Ni-Hgenase"/>
</dbReference>
<dbReference type="InterPro" id="IPR051542">
    <property type="entry name" value="Hydrogenase_cytochrome"/>
</dbReference>
<comment type="subcellular location">
    <subcellularLocation>
        <location evidence="1">Cell membrane</location>
        <topology evidence="1">Multi-pass membrane protein</topology>
    </subcellularLocation>
</comment>
<feature type="transmembrane region" description="Helical" evidence="6">
    <location>
        <begin position="102"/>
        <end position="121"/>
    </location>
</feature>
<organism evidence="8 9">
    <name type="scientific">Paracoccus homiensis</name>
    <dbReference type="NCBI Taxonomy" id="364199"/>
    <lineage>
        <taxon>Bacteria</taxon>
        <taxon>Pseudomonadati</taxon>
        <taxon>Pseudomonadota</taxon>
        <taxon>Alphaproteobacteria</taxon>
        <taxon>Rhodobacterales</taxon>
        <taxon>Paracoccaceae</taxon>
        <taxon>Paracoccus</taxon>
    </lineage>
</organism>
<evidence type="ECO:0000259" key="7">
    <source>
        <dbReference type="Pfam" id="PF01292"/>
    </source>
</evidence>
<feature type="transmembrane region" description="Helical" evidence="6">
    <location>
        <begin position="20"/>
        <end position="39"/>
    </location>
</feature>
<dbReference type="GO" id="GO:0005886">
    <property type="term" value="C:plasma membrane"/>
    <property type="evidence" value="ECO:0007669"/>
    <property type="project" value="UniProtKB-SubCell"/>
</dbReference>
<dbReference type="Proteomes" id="UP000199180">
    <property type="component" value="Unassembled WGS sequence"/>
</dbReference>
<accession>A0A1I0IFF2</accession>
<evidence type="ECO:0000256" key="4">
    <source>
        <dbReference type="ARBA" id="ARBA00022989"/>
    </source>
</evidence>
<evidence type="ECO:0000256" key="6">
    <source>
        <dbReference type="SAM" id="Phobius"/>
    </source>
</evidence>
<evidence type="ECO:0000256" key="5">
    <source>
        <dbReference type="ARBA" id="ARBA00023136"/>
    </source>
</evidence>
<name>A0A1I0IFF2_9RHOB</name>
<evidence type="ECO:0000313" key="9">
    <source>
        <dbReference type="Proteomes" id="UP000199180"/>
    </source>
</evidence>
<feature type="domain" description="Cytochrome b561 bacterial/Ni-hydrogenase" evidence="7">
    <location>
        <begin position="13"/>
        <end position="189"/>
    </location>
</feature>
<sequence length="196" mass="21596">MSAGPEHARRVRVWDPALRMFHWSLAALVIANILLGKFGPNVMTLHFWLGYAIIALLVFRLVWGFIGPEPARFGSFLRGPSAIADYGTHLFRRQPSHSHGHNPIGAISALAMLIALGWQAVTGLMSDPEDFVNIGPLADNVGSATAKAAVGWHHAGANLVLILIGLHLAAILFYRVWKNEDLIRPMITGWKWVRGR</sequence>
<dbReference type="RefSeq" id="WP_090737148.1">
    <property type="nucleotide sequence ID" value="NZ_FOHO01000016.1"/>
</dbReference>
<dbReference type="GO" id="GO:0022904">
    <property type="term" value="P:respiratory electron transport chain"/>
    <property type="evidence" value="ECO:0007669"/>
    <property type="project" value="InterPro"/>
</dbReference>
<keyword evidence="4 6" id="KW-1133">Transmembrane helix</keyword>
<evidence type="ECO:0000256" key="3">
    <source>
        <dbReference type="ARBA" id="ARBA00022692"/>
    </source>
</evidence>
<keyword evidence="2" id="KW-1003">Cell membrane</keyword>
<feature type="transmembrane region" description="Helical" evidence="6">
    <location>
        <begin position="155"/>
        <end position="177"/>
    </location>
</feature>
<keyword evidence="9" id="KW-1185">Reference proteome</keyword>
<dbReference type="Pfam" id="PF01292">
    <property type="entry name" value="Ni_hydr_CYTB"/>
    <property type="match status" value="1"/>
</dbReference>
<dbReference type="AlphaFoldDB" id="A0A1I0IFF2"/>
<gene>
    <name evidence="8" type="ORF">SAMN04489858_1164</name>
</gene>
<reference evidence="8 9" key="1">
    <citation type="submission" date="2016-10" db="EMBL/GenBank/DDBJ databases">
        <authorList>
            <person name="de Groot N.N."/>
        </authorList>
    </citation>
    <scope>NUCLEOTIDE SEQUENCE [LARGE SCALE GENOMIC DNA]</scope>
    <source>
        <strain evidence="8 9">DSM 17862</strain>
    </source>
</reference>
<dbReference type="STRING" id="364199.SAMN04489858_1164"/>
<dbReference type="OrthoDB" id="196472at2"/>
<feature type="transmembrane region" description="Helical" evidence="6">
    <location>
        <begin position="45"/>
        <end position="66"/>
    </location>
</feature>
<dbReference type="InterPro" id="IPR016174">
    <property type="entry name" value="Di-haem_cyt_TM"/>
</dbReference>
<dbReference type="GO" id="GO:0009055">
    <property type="term" value="F:electron transfer activity"/>
    <property type="evidence" value="ECO:0007669"/>
    <property type="project" value="InterPro"/>
</dbReference>
<protein>
    <submittedName>
        <fullName evidence="8">Cytochrome b</fullName>
    </submittedName>
</protein>
<keyword evidence="3 6" id="KW-0812">Transmembrane</keyword>
<dbReference type="EMBL" id="FOHO01000016">
    <property type="protein sequence ID" value="SET94993.1"/>
    <property type="molecule type" value="Genomic_DNA"/>
</dbReference>
<dbReference type="PANTHER" id="PTHR30485:SF2">
    <property type="entry name" value="BLL0597 PROTEIN"/>
    <property type="match status" value="1"/>
</dbReference>
<keyword evidence="5 6" id="KW-0472">Membrane</keyword>
<dbReference type="PANTHER" id="PTHR30485">
    <property type="entry name" value="NI/FE-HYDROGENASE 1 B-TYPE CYTOCHROME SUBUNIT"/>
    <property type="match status" value="1"/>
</dbReference>
<evidence type="ECO:0000256" key="1">
    <source>
        <dbReference type="ARBA" id="ARBA00004651"/>
    </source>
</evidence>
<dbReference type="SUPFAM" id="SSF81342">
    <property type="entry name" value="Transmembrane di-heme cytochromes"/>
    <property type="match status" value="1"/>
</dbReference>
<dbReference type="Gene3D" id="1.20.950.20">
    <property type="entry name" value="Transmembrane di-heme cytochromes, Chain C"/>
    <property type="match status" value="1"/>
</dbReference>
<proteinExistence type="predicted"/>